<evidence type="ECO:0000256" key="1">
    <source>
        <dbReference type="SAM" id="Phobius"/>
    </source>
</evidence>
<gene>
    <name evidence="2" type="ORF">GCM10022231_30650</name>
</gene>
<evidence type="ECO:0000313" key="2">
    <source>
        <dbReference type="EMBL" id="GAA3967501.1"/>
    </source>
</evidence>
<feature type="transmembrane region" description="Helical" evidence="1">
    <location>
        <begin position="68"/>
        <end position="91"/>
    </location>
</feature>
<evidence type="ECO:0008006" key="4">
    <source>
        <dbReference type="Google" id="ProtNLM"/>
    </source>
</evidence>
<feature type="transmembrane region" description="Helical" evidence="1">
    <location>
        <begin position="179"/>
        <end position="208"/>
    </location>
</feature>
<organism evidence="2 3">
    <name type="scientific">Gordonia caeni</name>
    <dbReference type="NCBI Taxonomy" id="1007097"/>
    <lineage>
        <taxon>Bacteria</taxon>
        <taxon>Bacillati</taxon>
        <taxon>Actinomycetota</taxon>
        <taxon>Actinomycetes</taxon>
        <taxon>Mycobacteriales</taxon>
        <taxon>Gordoniaceae</taxon>
        <taxon>Gordonia</taxon>
    </lineage>
</organism>
<keyword evidence="1" id="KW-0812">Transmembrane</keyword>
<name>A0ABP7PLN7_9ACTN</name>
<keyword evidence="1" id="KW-1133">Transmembrane helix</keyword>
<protein>
    <recommendedName>
        <fullName evidence="4">DUF2207 domain-containing protein</fullName>
    </recommendedName>
</protein>
<proteinExistence type="predicted"/>
<accession>A0ABP7PLN7</accession>
<dbReference type="EMBL" id="BAAAZW010000009">
    <property type="protein sequence ID" value="GAA3967501.1"/>
    <property type="molecule type" value="Genomic_DNA"/>
</dbReference>
<reference evidence="3" key="1">
    <citation type="journal article" date="2019" name="Int. J. Syst. Evol. Microbiol.">
        <title>The Global Catalogue of Microorganisms (GCM) 10K type strain sequencing project: providing services to taxonomists for standard genome sequencing and annotation.</title>
        <authorList>
            <consortium name="The Broad Institute Genomics Platform"/>
            <consortium name="The Broad Institute Genome Sequencing Center for Infectious Disease"/>
            <person name="Wu L."/>
            <person name="Ma J."/>
        </authorList>
    </citation>
    <scope>NUCLEOTIDE SEQUENCE [LARGE SCALE GENOMIC DNA]</scope>
    <source>
        <strain evidence="3">JCM 16923</strain>
    </source>
</reference>
<feature type="transmembrane region" description="Helical" evidence="1">
    <location>
        <begin position="38"/>
        <end position="62"/>
    </location>
</feature>
<comment type="caution">
    <text evidence="2">The sequence shown here is derived from an EMBL/GenBank/DDBJ whole genome shotgun (WGS) entry which is preliminary data.</text>
</comment>
<keyword evidence="1" id="KW-0472">Membrane</keyword>
<dbReference type="Proteomes" id="UP001418444">
    <property type="component" value="Unassembled WGS sequence"/>
</dbReference>
<sequence length="212" mass="22849">MPNDLDDAVAAGENAAEQRRIADRFARTLAVTGRALRLLIFTLAGVAALLGLIALVVGVASWRHADQWRLPIGAIVVVLLCLPAVTLPFVVHRRLAPLTRAIERPAVLVAQARDYVTDVRSGTELSDLAAIAGKPSRAWRPGSLWQMTRLVGAFTTRVTPDPQRQPLLTAFMPVYLKTLWLVVIVCAWALVVAVVVLVVSLVAVLAGWTPTG</sequence>
<keyword evidence="3" id="KW-1185">Reference proteome</keyword>
<evidence type="ECO:0000313" key="3">
    <source>
        <dbReference type="Proteomes" id="UP001418444"/>
    </source>
</evidence>